<dbReference type="Gene3D" id="3.40.50.300">
    <property type="entry name" value="P-loop containing nucleotide triphosphate hydrolases"/>
    <property type="match status" value="1"/>
</dbReference>
<dbReference type="EMBL" id="PEYO01000017">
    <property type="protein sequence ID" value="PIU03470.1"/>
    <property type="molecule type" value="Genomic_DNA"/>
</dbReference>
<protein>
    <recommendedName>
        <fullName evidence="5">ATPase</fullName>
    </recommendedName>
</protein>
<proteinExistence type="predicted"/>
<evidence type="ECO:0000259" key="2">
    <source>
        <dbReference type="Pfam" id="PF13635"/>
    </source>
</evidence>
<organism evidence="3 4">
    <name type="scientific">Candidatus Shapirobacteria bacterium CG08_land_8_20_14_0_20_39_18</name>
    <dbReference type="NCBI Taxonomy" id="1974883"/>
    <lineage>
        <taxon>Bacteria</taxon>
        <taxon>Candidatus Shapironibacteriota</taxon>
    </lineage>
</organism>
<dbReference type="Proteomes" id="UP000228996">
    <property type="component" value="Unassembled WGS sequence"/>
</dbReference>
<reference evidence="4" key="1">
    <citation type="submission" date="2017-09" db="EMBL/GenBank/DDBJ databases">
        <title>Depth-based differentiation of microbial function through sediment-hosted aquifers and enrichment of novel symbionts in the deep terrestrial subsurface.</title>
        <authorList>
            <person name="Probst A.J."/>
            <person name="Ladd B."/>
            <person name="Jarett J.K."/>
            <person name="Geller-Mcgrath D.E."/>
            <person name="Sieber C.M.K."/>
            <person name="Emerson J.B."/>
            <person name="Anantharaman K."/>
            <person name="Thomas B.C."/>
            <person name="Malmstrom R."/>
            <person name="Stieglmeier M."/>
            <person name="Klingl A."/>
            <person name="Woyke T."/>
            <person name="Ryan C.M."/>
            <person name="Banfield J.F."/>
        </authorList>
    </citation>
    <scope>NUCLEOTIDE SEQUENCE [LARGE SCALE GENOMIC DNA]</scope>
</reference>
<dbReference type="InterPro" id="IPR041682">
    <property type="entry name" value="AAA_14"/>
</dbReference>
<dbReference type="SUPFAM" id="SSF52540">
    <property type="entry name" value="P-loop containing nucleoside triphosphate hydrolases"/>
    <property type="match status" value="1"/>
</dbReference>
<name>A0A2M6XCT2_9BACT</name>
<sequence length="404" mass="47406">MTIIRDLTLKINHYLRSEEIILIIGARQSGKTTVLHQLEGFLREAKEVSFFLNLEDSEYLTLLNQSPKNIFQIFPFDLTQKNFLFVDEIQYLDNPSNFLKYLYDEYAGKIKIIASGSSAFYLDKKFKESLAGRKRIFQLYTLSFKEFLRFKDETPLAEKDFIGLTLSEKEKISLYYQEYVVYGGYPKVVLAPKEEKENLLSDLAYSYIKKDIFESGIRQDEVFYRLFKILASQTGNLVNTAELAATLGVSKTAIDNYLYTMQKSFHLALIRPFFQNIRKELTKMPKVYFLDLGLRNFFCSNFNLFETRDDKGPLLENAVFRQLLEKYPLEEIKFWRTTAKQEVDFIAGENSAFEVKSQAKNVRRKDYQTFLENYPKIKLSLAVFQETEKKSSPFPVYEVWQLPI</sequence>
<feature type="domain" description="AAA" evidence="1">
    <location>
        <begin position="18"/>
        <end position="148"/>
    </location>
</feature>
<evidence type="ECO:0008006" key="5">
    <source>
        <dbReference type="Google" id="ProtNLM"/>
    </source>
</evidence>
<dbReference type="PANTHER" id="PTHR43566">
    <property type="entry name" value="CONSERVED PROTEIN"/>
    <property type="match status" value="1"/>
</dbReference>
<dbReference type="Pfam" id="PF13635">
    <property type="entry name" value="DUF4143"/>
    <property type="match status" value="1"/>
</dbReference>
<dbReference type="InterPro" id="IPR027417">
    <property type="entry name" value="P-loop_NTPase"/>
</dbReference>
<evidence type="ECO:0000313" key="4">
    <source>
        <dbReference type="Proteomes" id="UP000228996"/>
    </source>
</evidence>
<dbReference type="PANTHER" id="PTHR43566:SF1">
    <property type="entry name" value="AAA+ ATPASE DOMAIN-CONTAINING PROTEIN"/>
    <property type="match status" value="1"/>
</dbReference>
<evidence type="ECO:0000259" key="1">
    <source>
        <dbReference type="Pfam" id="PF13173"/>
    </source>
</evidence>
<evidence type="ECO:0000313" key="3">
    <source>
        <dbReference type="EMBL" id="PIU03470.1"/>
    </source>
</evidence>
<dbReference type="Pfam" id="PF13173">
    <property type="entry name" value="AAA_14"/>
    <property type="match status" value="1"/>
</dbReference>
<dbReference type="InterPro" id="IPR025420">
    <property type="entry name" value="DUF4143"/>
</dbReference>
<comment type="caution">
    <text evidence="3">The sequence shown here is derived from an EMBL/GenBank/DDBJ whole genome shotgun (WGS) entry which is preliminary data.</text>
</comment>
<accession>A0A2M6XCT2</accession>
<dbReference type="AlphaFoldDB" id="A0A2M6XCT2"/>
<feature type="domain" description="DUF4143" evidence="2">
    <location>
        <begin position="215"/>
        <end position="357"/>
    </location>
</feature>
<gene>
    <name evidence="3" type="ORF">COT44_03430</name>
</gene>